<evidence type="ECO:0000313" key="2">
    <source>
        <dbReference type="EMBL" id="ONK74838.1"/>
    </source>
</evidence>
<dbReference type="Proteomes" id="UP000243459">
    <property type="component" value="Chromosome 3"/>
</dbReference>
<feature type="compositionally biased region" description="Low complexity" evidence="1">
    <location>
        <begin position="9"/>
        <end position="21"/>
    </location>
</feature>
<name>A0A5P1F8X5_ASPOF</name>
<keyword evidence="3" id="KW-1185">Reference proteome</keyword>
<dbReference type="Gramene" id="ONK74838">
    <property type="protein sequence ID" value="ONK74838"/>
    <property type="gene ID" value="A4U43_C03F10650"/>
</dbReference>
<accession>A0A5P1F8X5</accession>
<reference evidence="3" key="1">
    <citation type="journal article" date="2017" name="Nat. Commun.">
        <title>The asparagus genome sheds light on the origin and evolution of a young Y chromosome.</title>
        <authorList>
            <person name="Harkess A."/>
            <person name="Zhou J."/>
            <person name="Xu C."/>
            <person name="Bowers J.E."/>
            <person name="Van der Hulst R."/>
            <person name="Ayyampalayam S."/>
            <person name="Mercati F."/>
            <person name="Riccardi P."/>
            <person name="McKain M.R."/>
            <person name="Kakrana A."/>
            <person name="Tang H."/>
            <person name="Ray J."/>
            <person name="Groenendijk J."/>
            <person name="Arikit S."/>
            <person name="Mathioni S.M."/>
            <person name="Nakano M."/>
            <person name="Shan H."/>
            <person name="Telgmann-Rauber A."/>
            <person name="Kanno A."/>
            <person name="Yue Z."/>
            <person name="Chen H."/>
            <person name="Li W."/>
            <person name="Chen Y."/>
            <person name="Xu X."/>
            <person name="Zhang Y."/>
            <person name="Luo S."/>
            <person name="Chen H."/>
            <person name="Gao J."/>
            <person name="Mao Z."/>
            <person name="Pires J.C."/>
            <person name="Luo M."/>
            <person name="Kudrna D."/>
            <person name="Wing R.A."/>
            <person name="Meyers B.C."/>
            <person name="Yi K."/>
            <person name="Kong H."/>
            <person name="Lavrijsen P."/>
            <person name="Sunseri F."/>
            <person name="Falavigna A."/>
            <person name="Ye Y."/>
            <person name="Leebens-Mack J.H."/>
            <person name="Chen G."/>
        </authorList>
    </citation>
    <scope>NUCLEOTIDE SEQUENCE [LARGE SCALE GENOMIC DNA]</scope>
    <source>
        <strain evidence="3">cv. DH0086</strain>
    </source>
</reference>
<protein>
    <submittedName>
        <fullName evidence="2">Uncharacterized protein</fullName>
    </submittedName>
</protein>
<organism evidence="2 3">
    <name type="scientific">Asparagus officinalis</name>
    <name type="common">Garden asparagus</name>
    <dbReference type="NCBI Taxonomy" id="4686"/>
    <lineage>
        <taxon>Eukaryota</taxon>
        <taxon>Viridiplantae</taxon>
        <taxon>Streptophyta</taxon>
        <taxon>Embryophyta</taxon>
        <taxon>Tracheophyta</taxon>
        <taxon>Spermatophyta</taxon>
        <taxon>Magnoliopsida</taxon>
        <taxon>Liliopsida</taxon>
        <taxon>Asparagales</taxon>
        <taxon>Asparagaceae</taxon>
        <taxon>Asparagoideae</taxon>
        <taxon>Asparagus</taxon>
    </lineage>
</organism>
<dbReference type="PANTHER" id="PTHR10811">
    <property type="entry name" value="FRINGE-RELATED"/>
    <property type="match status" value="1"/>
</dbReference>
<gene>
    <name evidence="2" type="ORF">A4U43_C03F10650</name>
</gene>
<evidence type="ECO:0000313" key="3">
    <source>
        <dbReference type="Proteomes" id="UP000243459"/>
    </source>
</evidence>
<sequence>MVKTRASSERSLLSTSSSSSTVFKPKRSKVDLRGDLFGMLNAHPLAPPVSLHHLDTVDPLYPGKNRLEGLKHLFEAIDADPGIVFQ</sequence>
<dbReference type="Pfam" id="PF04646">
    <property type="entry name" value="DUF604"/>
    <property type="match status" value="1"/>
</dbReference>
<dbReference type="AlphaFoldDB" id="A0A5P1F8X5"/>
<dbReference type="EMBL" id="CM007383">
    <property type="protein sequence ID" value="ONK74838.1"/>
    <property type="molecule type" value="Genomic_DNA"/>
</dbReference>
<evidence type="ECO:0000256" key="1">
    <source>
        <dbReference type="SAM" id="MobiDB-lite"/>
    </source>
</evidence>
<dbReference type="InterPro" id="IPR006740">
    <property type="entry name" value="DUF604"/>
</dbReference>
<proteinExistence type="predicted"/>
<feature type="region of interest" description="Disordered" evidence="1">
    <location>
        <begin position="1"/>
        <end position="25"/>
    </location>
</feature>